<feature type="transmembrane region" description="Helical" evidence="1">
    <location>
        <begin position="162"/>
        <end position="185"/>
    </location>
</feature>
<dbReference type="InterPro" id="IPR029787">
    <property type="entry name" value="Nucleotide_cyclase"/>
</dbReference>
<dbReference type="GO" id="GO:0052621">
    <property type="term" value="F:diguanylate cyclase activity"/>
    <property type="evidence" value="ECO:0007669"/>
    <property type="project" value="TreeGrafter"/>
</dbReference>
<dbReference type="Gene3D" id="3.30.70.270">
    <property type="match status" value="1"/>
</dbReference>
<feature type="domain" description="GGDEF" evidence="2">
    <location>
        <begin position="226"/>
        <end position="358"/>
    </location>
</feature>
<dbReference type="SMART" id="SM00267">
    <property type="entry name" value="GGDEF"/>
    <property type="match status" value="1"/>
</dbReference>
<dbReference type="PANTHER" id="PTHR45138">
    <property type="entry name" value="REGULATORY COMPONENTS OF SENSORY TRANSDUCTION SYSTEM"/>
    <property type="match status" value="1"/>
</dbReference>
<accession>A0A5Q5BPY7</accession>
<keyword evidence="1" id="KW-1133">Transmembrane helix</keyword>
<feature type="transmembrane region" description="Helical" evidence="1">
    <location>
        <begin position="136"/>
        <end position="156"/>
    </location>
</feature>
<keyword evidence="1" id="KW-0472">Membrane</keyword>
<feature type="transmembrane region" description="Helical" evidence="1">
    <location>
        <begin position="30"/>
        <end position="51"/>
    </location>
</feature>
<dbReference type="GO" id="GO:1902201">
    <property type="term" value="P:negative regulation of bacterial-type flagellum-dependent cell motility"/>
    <property type="evidence" value="ECO:0007669"/>
    <property type="project" value="TreeGrafter"/>
</dbReference>
<evidence type="ECO:0000259" key="2">
    <source>
        <dbReference type="PROSITE" id="PS50887"/>
    </source>
</evidence>
<dbReference type="EMBL" id="CP000384">
    <property type="protein sequence ID" value="ABG10546.1"/>
    <property type="molecule type" value="Genomic_DNA"/>
</dbReference>
<feature type="transmembrane region" description="Helical" evidence="1">
    <location>
        <begin position="63"/>
        <end position="80"/>
    </location>
</feature>
<dbReference type="Pfam" id="PF00990">
    <property type="entry name" value="GGDEF"/>
    <property type="match status" value="1"/>
</dbReference>
<dbReference type="GO" id="GO:0043709">
    <property type="term" value="P:cell adhesion involved in single-species biofilm formation"/>
    <property type="evidence" value="ECO:0007669"/>
    <property type="project" value="TreeGrafter"/>
</dbReference>
<name>A0A5Q5BPY7_MYCSS</name>
<dbReference type="SUPFAM" id="SSF55073">
    <property type="entry name" value="Nucleotide cyclase"/>
    <property type="match status" value="1"/>
</dbReference>
<feature type="transmembrane region" description="Helical" evidence="1">
    <location>
        <begin position="89"/>
        <end position="107"/>
    </location>
</feature>
<gene>
    <name evidence="3" type="ordered locus">Mmcs_4442</name>
</gene>
<dbReference type="PANTHER" id="PTHR45138:SF9">
    <property type="entry name" value="DIGUANYLATE CYCLASE DGCM-RELATED"/>
    <property type="match status" value="1"/>
</dbReference>
<keyword evidence="1" id="KW-0812">Transmembrane</keyword>
<protein>
    <submittedName>
        <fullName evidence="3">Diguanylate cyclase</fullName>
    </submittedName>
</protein>
<sequence>MAAALSRGWWSHAHHYEWMSDYLVARGMTAAVRVMMAGIAASLSVCLLVLLRFDGPQDTVPVAMTWTAVAGGVFGVALWARRWPTHTESVAFAVVSNAAIALSCLAYPNPTGALTGCISFATIAAYIAFFHSTALVVYNFAVTTAVAVIAALRIALSGHPAMAVVDLFIVVQINIAMPVAIHVLVRALGVDLARADRDPLTGLLNRRAFYAHSAKLLTGGPSHGGTHLVMVVVDLDDFKRINDTYGHQVGDEALISVGQALSRAVVGFPAEIGRSGGEEFVVAAVLETDDPAPLAEQICGEIAALPEPVTASVGTACIALDASRGNHESTLDRMVRAADAAMYEAKRAGGNKCHHLGEPYW</sequence>
<feature type="transmembrane region" description="Helical" evidence="1">
    <location>
        <begin position="113"/>
        <end position="129"/>
    </location>
</feature>
<dbReference type="GO" id="GO:0005886">
    <property type="term" value="C:plasma membrane"/>
    <property type="evidence" value="ECO:0007669"/>
    <property type="project" value="TreeGrafter"/>
</dbReference>
<dbReference type="PROSITE" id="PS50887">
    <property type="entry name" value="GGDEF"/>
    <property type="match status" value="1"/>
</dbReference>
<dbReference type="CDD" id="cd01949">
    <property type="entry name" value="GGDEF"/>
    <property type="match status" value="1"/>
</dbReference>
<organism evidence="3">
    <name type="scientific">Mycobacterium sp. (strain MCS)</name>
    <dbReference type="NCBI Taxonomy" id="164756"/>
    <lineage>
        <taxon>Bacteria</taxon>
        <taxon>Bacillati</taxon>
        <taxon>Actinomycetota</taxon>
        <taxon>Actinomycetes</taxon>
        <taxon>Mycobacteriales</taxon>
        <taxon>Mycobacteriaceae</taxon>
        <taxon>Mycobacterium</taxon>
    </lineage>
</organism>
<evidence type="ECO:0000256" key="1">
    <source>
        <dbReference type="SAM" id="Phobius"/>
    </source>
</evidence>
<dbReference type="NCBIfam" id="TIGR00254">
    <property type="entry name" value="GGDEF"/>
    <property type="match status" value="1"/>
</dbReference>
<dbReference type="AlphaFoldDB" id="A0A5Q5BPY7"/>
<evidence type="ECO:0000313" key="3">
    <source>
        <dbReference type="EMBL" id="ABG10546.1"/>
    </source>
</evidence>
<reference evidence="3" key="1">
    <citation type="submission" date="2006-06" db="EMBL/GenBank/DDBJ databases">
        <title>Complete sequence of chromosome of Mycobacterium sp. MCS.</title>
        <authorList>
            <consortium name="US DOE Joint Genome Institute"/>
            <person name="Copeland A."/>
            <person name="Lucas S."/>
            <person name="Lapidus A."/>
            <person name="Barry K."/>
            <person name="Detter J.C."/>
            <person name="Glavina del Rio T."/>
            <person name="Hammon N."/>
            <person name="Israni S."/>
            <person name="Dalin E."/>
            <person name="Tice H."/>
            <person name="Pitluck S."/>
            <person name="Martinez M."/>
            <person name="Schmutz J."/>
            <person name="Larimer F."/>
            <person name="Land M."/>
            <person name="Hauser L."/>
            <person name="Kyrpides N."/>
            <person name="Kim E."/>
            <person name="Miller C.D."/>
            <person name="Hughes J.E."/>
            <person name="Anderson A.J."/>
            <person name="Sims R.C."/>
            <person name="Richardson P."/>
        </authorList>
    </citation>
    <scope>NUCLEOTIDE SEQUENCE [LARGE SCALE GENOMIC DNA]</scope>
    <source>
        <strain evidence="3">MCS</strain>
    </source>
</reference>
<dbReference type="InterPro" id="IPR043128">
    <property type="entry name" value="Rev_trsase/Diguanyl_cyclase"/>
</dbReference>
<dbReference type="KEGG" id="mmc:Mmcs_4442"/>
<dbReference type="InterPro" id="IPR050469">
    <property type="entry name" value="Diguanylate_Cyclase"/>
</dbReference>
<proteinExistence type="predicted"/>
<dbReference type="InterPro" id="IPR000160">
    <property type="entry name" value="GGDEF_dom"/>
</dbReference>